<dbReference type="EMBL" id="NIRO01000008">
    <property type="protein sequence ID" value="PHI15154.1"/>
    <property type="molecule type" value="Genomic_DNA"/>
</dbReference>
<protein>
    <submittedName>
        <fullName evidence="2">Uncharacterized protein</fullName>
    </submittedName>
</protein>
<dbReference type="EMBL" id="CP013121">
    <property type="protein sequence ID" value="ALM94826.1"/>
    <property type="molecule type" value="Genomic_DNA"/>
</dbReference>
<reference evidence="1 3" key="1">
    <citation type="submission" date="2015-11" db="EMBL/GenBank/DDBJ databases">
        <authorList>
            <person name="Kook J.-K."/>
            <person name="Park S.-N."/>
            <person name="Lim Y.K."/>
            <person name="Jo E."/>
        </authorList>
    </citation>
    <scope>NUCLEOTIDE SEQUENCE [LARGE SCALE GENOMIC DNA]</scope>
    <source>
        <strain evidence="1 3">ChDC F306</strain>
    </source>
</reference>
<sequence>MIRVRISQIQKEFKSDIRVLIDPYTALWIEISDNSKIEPFWINDQKNEGILIISRNCNTNQISEIILIAAKNIEYCPEINNIKFNNQNIKLLEGNPIVKIKNRYFQKELLYNNFKIYYSKDSIKIQFLDIVNNYDSILKKIIKMDDIYFETNKNGVLLSIILRNLPQKVIRNMLEVLDKTKIEKFLKLNKEETKSGYTIIDNPYPAPSK</sequence>
<name>A0A0S1YWN6_FUSNP</name>
<dbReference type="Proteomes" id="UP000224507">
    <property type="component" value="Unassembled WGS sequence"/>
</dbReference>
<evidence type="ECO:0000313" key="2">
    <source>
        <dbReference type="EMBL" id="PHI15154.1"/>
    </source>
</evidence>
<evidence type="ECO:0000313" key="4">
    <source>
        <dbReference type="Proteomes" id="UP000224507"/>
    </source>
</evidence>
<organism evidence="2 4">
    <name type="scientific">Fusobacterium nucleatum subsp. polymorphum</name>
    <name type="common">Fusobacterium polymorphum</name>
    <dbReference type="NCBI Taxonomy" id="76857"/>
    <lineage>
        <taxon>Bacteria</taxon>
        <taxon>Fusobacteriati</taxon>
        <taxon>Fusobacteriota</taxon>
        <taxon>Fusobacteriia</taxon>
        <taxon>Fusobacteriales</taxon>
        <taxon>Fusobacteriaceae</taxon>
        <taxon>Fusobacterium</taxon>
    </lineage>
</organism>
<dbReference type="AlphaFoldDB" id="A0A0S1YWN6"/>
<dbReference type="Proteomes" id="UP000067061">
    <property type="component" value="Chromosome"/>
</dbReference>
<dbReference type="RefSeq" id="WP_005900069.1">
    <property type="nucleotide sequence ID" value="NZ_CP013121.1"/>
</dbReference>
<proteinExistence type="predicted"/>
<gene>
    <name evidence="2" type="ORF">CBG56_07745</name>
    <name evidence="1" type="ORF">RO02_09465</name>
</gene>
<reference evidence="2 4" key="2">
    <citation type="submission" date="2017-06" db="EMBL/GenBank/DDBJ databases">
        <title>Draft genome sequence of Fusobacterium nucleatum subsp. polymorphum KCOM 1274 (=ChDC F309).</title>
        <authorList>
            <person name="Kook J.-K."/>
            <person name="Park S.-N."/>
            <person name="Lim Y.K."/>
            <person name="Roh H."/>
        </authorList>
    </citation>
    <scope>NUCLEOTIDE SEQUENCE [LARGE SCALE GENOMIC DNA]</scope>
    <source>
        <strain evidence="2">KCOM 1274</strain>
        <strain evidence="4">KCOM 1274 (ChDC F309)</strain>
    </source>
</reference>
<evidence type="ECO:0000313" key="1">
    <source>
        <dbReference type="EMBL" id="ALM94826.1"/>
    </source>
</evidence>
<evidence type="ECO:0000313" key="3">
    <source>
        <dbReference type="Proteomes" id="UP000067061"/>
    </source>
</evidence>
<accession>A0A0S1YWN6</accession>